<feature type="disulfide bond" evidence="8">
    <location>
        <begin position="205"/>
        <end position="223"/>
    </location>
</feature>
<dbReference type="GO" id="GO:0012505">
    <property type="term" value="C:endomembrane system"/>
    <property type="evidence" value="ECO:0007669"/>
    <property type="project" value="UniProtKB-SubCell"/>
</dbReference>
<dbReference type="Proteomes" id="UP001075354">
    <property type="component" value="Chromosome 3"/>
</dbReference>
<dbReference type="CDD" id="cd00112">
    <property type="entry name" value="LDLa"/>
    <property type="match status" value="5"/>
</dbReference>
<dbReference type="EMBL" id="JAPTSV010000003">
    <property type="protein sequence ID" value="KAJ1529244.1"/>
    <property type="molecule type" value="Genomic_DNA"/>
</dbReference>
<dbReference type="PROSITE" id="PS50068">
    <property type="entry name" value="LDLRA_2"/>
    <property type="match status" value="10"/>
</dbReference>
<evidence type="ECO:0000256" key="1">
    <source>
        <dbReference type="ARBA" id="ARBA00004167"/>
    </source>
</evidence>
<feature type="disulfide bond" evidence="8">
    <location>
        <begin position="165"/>
        <end position="180"/>
    </location>
</feature>
<feature type="compositionally biased region" description="Low complexity" evidence="9">
    <location>
        <begin position="627"/>
        <end position="645"/>
    </location>
</feature>
<keyword evidence="6" id="KW-0472">Membrane</keyword>
<dbReference type="GO" id="GO:0005886">
    <property type="term" value="C:plasma membrane"/>
    <property type="evidence" value="ECO:0007669"/>
    <property type="project" value="TreeGrafter"/>
</dbReference>
<evidence type="ECO:0000256" key="7">
    <source>
        <dbReference type="ARBA" id="ARBA00023157"/>
    </source>
</evidence>
<feature type="disulfide bond" evidence="8">
    <location>
        <begin position="412"/>
        <end position="427"/>
    </location>
</feature>
<comment type="subcellular location">
    <subcellularLocation>
        <location evidence="2">Endomembrane system</location>
    </subcellularLocation>
    <subcellularLocation>
        <location evidence="1">Membrane</location>
        <topology evidence="1">Single-pass membrane protein</topology>
    </subcellularLocation>
</comment>
<feature type="disulfide bond" evidence="8">
    <location>
        <begin position="311"/>
        <end position="326"/>
    </location>
</feature>
<evidence type="ECO:0000256" key="4">
    <source>
        <dbReference type="ARBA" id="ARBA00022737"/>
    </source>
</evidence>
<dbReference type="InterPro" id="IPR023415">
    <property type="entry name" value="LDLR_class-A_CS"/>
</dbReference>
<evidence type="ECO:0000313" key="10">
    <source>
        <dbReference type="EMBL" id="KAJ1529244.1"/>
    </source>
</evidence>
<keyword evidence="11" id="KW-1185">Reference proteome</keyword>
<feature type="compositionally biased region" description="Basic and acidic residues" evidence="9">
    <location>
        <begin position="708"/>
        <end position="725"/>
    </location>
</feature>
<evidence type="ECO:0000256" key="3">
    <source>
        <dbReference type="ARBA" id="ARBA00022692"/>
    </source>
</evidence>
<evidence type="ECO:0000256" key="6">
    <source>
        <dbReference type="ARBA" id="ARBA00023136"/>
    </source>
</evidence>
<dbReference type="SUPFAM" id="SSF57424">
    <property type="entry name" value="LDL receptor-like module"/>
    <property type="match status" value="9"/>
</dbReference>
<dbReference type="PROSITE" id="PS01209">
    <property type="entry name" value="LDLRA_1"/>
    <property type="match status" value="4"/>
</dbReference>
<dbReference type="Pfam" id="PF00057">
    <property type="entry name" value="Ldl_recept_a"/>
    <property type="match status" value="4"/>
</dbReference>
<dbReference type="Gene3D" id="4.10.400.10">
    <property type="entry name" value="Low-density Lipoprotein Receptor"/>
    <property type="match status" value="5"/>
</dbReference>
<keyword evidence="4" id="KW-0677">Repeat</keyword>
<name>A0AAV7XSU6_9NEOP</name>
<feature type="disulfide bond" evidence="8">
    <location>
        <begin position="376"/>
        <end position="391"/>
    </location>
</feature>
<sequence length="725" mass="78770">MDRAAEERRRGCPFWSHHRCDAGRCLRHEEHRDGEACSRRCVEAAPTCLHRAYLCDGVPDCEDGSDEDPANCVQCGLKAFPCDGVCRRLELACHPAYSHCRPAGVACAAGAQAGACGSAAGANVTCDGVADCPGGRDERGCSAPADCRPGAFFCDGRCVRESRRCDGVRHCEDGSDELGCPAFLNVIAHIKRYRAEVVTPDCFVCGNGRCVSPKVKCDGVDDCGNGSDERRCFAPICSQGGGPKCVATSCSAGGIPCTKPYRCGRTKWRCDSHPHCDGGADEQEAECRGPPRVFWCLDGTHPGPLPADRWCDGRADCSDGADEFSCPSEPPAVHVYCRDNRTGFAYFEGGQPVDCPPPPRLIRCYDGTTRHEATRCDGAPDCPSGEDEAGCEQCYDGAVLCDGRCVMASRRCDGYLDCKDGADERGCRDHMRFNTTFGHPVVCGLGRFDCSTVCIDAKFVCDGAYDCANRADEANCAACRGGAVLCGGRCVRRVSACAERWETGICDGTEDCEDGVDEEECQGRQRSRSPCQAAGGLWCDGACKARSARCDAVRDCRDGEDEKDCPENVARRDTSVTTTRRHGRRIYIYNHRSTFTHDGTTYEVTTMFNETDAVIISSESPPPATPAPLACPTTTTPEPTTTPELAPTPAPPFRAERPRKRSGGGGGGGRKRQQQRERQRERARKRRKELGTGNRKNQQQRQWRQRNRKPDIGDRDRGQARDVDA</sequence>
<feature type="disulfide bond" evidence="8">
    <location>
        <begin position="506"/>
        <end position="521"/>
    </location>
</feature>
<dbReference type="PANTHER" id="PTHR24270">
    <property type="entry name" value="LOW-DENSITY LIPOPROTEIN RECEPTOR-RELATED"/>
    <property type="match status" value="1"/>
</dbReference>
<keyword evidence="7 8" id="KW-1015">Disulfide bond</keyword>
<evidence type="ECO:0000256" key="2">
    <source>
        <dbReference type="ARBA" id="ARBA00004308"/>
    </source>
</evidence>
<feature type="region of interest" description="Disordered" evidence="9">
    <location>
        <begin position="616"/>
        <end position="725"/>
    </location>
</feature>
<gene>
    <name evidence="10" type="ORF">ONE63_006046</name>
</gene>
<feature type="disulfide bond" evidence="8">
    <location>
        <begin position="550"/>
        <end position="565"/>
    </location>
</feature>
<reference evidence="10" key="1">
    <citation type="submission" date="2022-12" db="EMBL/GenBank/DDBJ databases">
        <title>Chromosome-level genome assembly of the bean flower thrips Megalurothrips usitatus.</title>
        <authorList>
            <person name="Ma L."/>
            <person name="Liu Q."/>
            <person name="Li H."/>
            <person name="Cai W."/>
        </authorList>
    </citation>
    <scope>NUCLEOTIDE SEQUENCE</scope>
    <source>
        <strain evidence="10">Cailab_2022a</strain>
    </source>
</reference>
<comment type="caution">
    <text evidence="8">Lacks conserved residue(s) required for the propagation of feature annotation.</text>
</comment>
<dbReference type="GO" id="GO:0016192">
    <property type="term" value="P:vesicle-mediated transport"/>
    <property type="evidence" value="ECO:0007669"/>
    <property type="project" value="UniProtKB-ARBA"/>
</dbReference>
<feature type="disulfide bond" evidence="8">
    <location>
        <begin position="364"/>
        <end position="382"/>
    </location>
</feature>
<protein>
    <submittedName>
        <fullName evidence="10">Uncharacterized protein</fullName>
    </submittedName>
</protein>
<proteinExistence type="predicted"/>
<comment type="caution">
    <text evidence="10">The sequence shown here is derived from an EMBL/GenBank/DDBJ whole genome shotgun (WGS) entry which is preliminary data.</text>
</comment>
<dbReference type="InterPro" id="IPR002172">
    <property type="entry name" value="LDrepeatLR_classA_rpt"/>
</dbReference>
<keyword evidence="3" id="KW-0812">Transmembrane</keyword>
<evidence type="ECO:0000313" key="11">
    <source>
        <dbReference type="Proteomes" id="UP001075354"/>
    </source>
</evidence>
<keyword evidence="5" id="KW-1133">Transmembrane helix</keyword>
<accession>A0AAV7XSU6</accession>
<feature type="disulfide bond" evidence="8">
    <location>
        <begin position="461"/>
        <end position="476"/>
    </location>
</feature>
<organism evidence="10 11">
    <name type="scientific">Megalurothrips usitatus</name>
    <name type="common">bean blossom thrips</name>
    <dbReference type="NCBI Taxonomy" id="439358"/>
    <lineage>
        <taxon>Eukaryota</taxon>
        <taxon>Metazoa</taxon>
        <taxon>Ecdysozoa</taxon>
        <taxon>Arthropoda</taxon>
        <taxon>Hexapoda</taxon>
        <taxon>Insecta</taxon>
        <taxon>Pterygota</taxon>
        <taxon>Neoptera</taxon>
        <taxon>Paraneoptera</taxon>
        <taxon>Thysanoptera</taxon>
        <taxon>Terebrantia</taxon>
        <taxon>Thripoidea</taxon>
        <taxon>Thripidae</taxon>
        <taxon>Megalurothrips</taxon>
    </lineage>
</organism>
<dbReference type="PRINTS" id="PR00261">
    <property type="entry name" value="LDLRECEPTOR"/>
</dbReference>
<dbReference type="InterPro" id="IPR050685">
    <property type="entry name" value="LDLR"/>
</dbReference>
<evidence type="ECO:0000256" key="8">
    <source>
        <dbReference type="PROSITE-ProRule" id="PRU00124"/>
    </source>
</evidence>
<evidence type="ECO:0000256" key="5">
    <source>
        <dbReference type="ARBA" id="ARBA00022989"/>
    </source>
</evidence>
<feature type="disulfide bond" evidence="8">
    <location>
        <begin position="217"/>
        <end position="232"/>
    </location>
</feature>
<dbReference type="InterPro" id="IPR036055">
    <property type="entry name" value="LDL_receptor-like_sf"/>
</dbReference>
<evidence type="ECO:0000256" key="9">
    <source>
        <dbReference type="SAM" id="MobiDB-lite"/>
    </source>
</evidence>
<dbReference type="SMART" id="SM00192">
    <property type="entry name" value="LDLa"/>
    <property type="match status" value="11"/>
</dbReference>
<feature type="disulfide bond" evidence="8">
    <location>
        <begin position="531"/>
        <end position="543"/>
    </location>
</feature>
<dbReference type="AlphaFoldDB" id="A0AAV7XSU6"/>
<dbReference type="Gene3D" id="4.10.1220.10">
    <property type="entry name" value="EGF-type module"/>
    <property type="match status" value="1"/>
</dbReference>
<feature type="disulfide bond" evidence="8">
    <location>
        <begin position="126"/>
        <end position="141"/>
    </location>
</feature>